<dbReference type="RefSeq" id="WP_064041155.1">
    <property type="nucleotide sequence ID" value="NZ_LUUJ01000092.1"/>
</dbReference>
<dbReference type="GO" id="GO:0006355">
    <property type="term" value="P:regulation of DNA-templated transcription"/>
    <property type="evidence" value="ECO:0007669"/>
    <property type="project" value="InterPro"/>
</dbReference>
<dbReference type="InterPro" id="IPR010985">
    <property type="entry name" value="Ribbon_hlx_hlx"/>
</dbReference>
<dbReference type="SUPFAM" id="SSF143100">
    <property type="entry name" value="TTHA1013/TTHA0281-like"/>
    <property type="match status" value="1"/>
</dbReference>
<evidence type="ECO:0008006" key="3">
    <source>
        <dbReference type="Google" id="ProtNLM"/>
    </source>
</evidence>
<dbReference type="EMBL" id="LUUJ01000092">
    <property type="protein sequence ID" value="OAI14209.1"/>
    <property type="molecule type" value="Genomic_DNA"/>
</dbReference>
<dbReference type="SUPFAM" id="SSF47598">
    <property type="entry name" value="Ribbon-helix-helix"/>
    <property type="match status" value="1"/>
</dbReference>
<gene>
    <name evidence="1" type="ORF">A1507_15510</name>
</gene>
<sequence length="149" mass="16614">MEILKYKGYEGTCEISLEDEICFGKILFINDLIMYQADSPREIKAAFQEAVDDYIASCAELGIEAKKPLKGQFNVRISPELHKQAVLRASQDDTSLNDVVIAALKTYLSPAASVKHTINVLVDRPTEQIQSISTSATNPMVWRISNARH</sequence>
<dbReference type="Proteomes" id="UP000077857">
    <property type="component" value="Unassembled WGS sequence"/>
</dbReference>
<proteinExistence type="predicted"/>
<dbReference type="Pfam" id="PF05534">
    <property type="entry name" value="HicB"/>
    <property type="match status" value="1"/>
</dbReference>
<comment type="caution">
    <text evidence="1">The sequence shown here is derived from an EMBL/GenBank/DDBJ whole genome shotgun (WGS) entry which is preliminary data.</text>
</comment>
<dbReference type="OrthoDB" id="5297106at2"/>
<evidence type="ECO:0000313" key="2">
    <source>
        <dbReference type="Proteomes" id="UP000077857"/>
    </source>
</evidence>
<name>A0A177NAG2_9GAMM</name>
<dbReference type="InterPro" id="IPR013321">
    <property type="entry name" value="Arc_rbn_hlx_hlx"/>
</dbReference>
<dbReference type="InterPro" id="IPR008651">
    <property type="entry name" value="Uncharacterised_HicB"/>
</dbReference>
<dbReference type="Gene3D" id="1.10.1220.10">
    <property type="entry name" value="Met repressor-like"/>
    <property type="match status" value="1"/>
</dbReference>
<reference evidence="1 2" key="1">
    <citation type="submission" date="2016-03" db="EMBL/GenBank/DDBJ databases">
        <authorList>
            <person name="Ploux O."/>
        </authorList>
    </citation>
    <scope>NUCLEOTIDE SEQUENCE [LARGE SCALE GENOMIC DNA]</scope>
    <source>
        <strain evidence="1 2">R-45378</strain>
    </source>
</reference>
<protein>
    <recommendedName>
        <fullName evidence="3">Toxin-antitoxin system HicB family antitoxin</fullName>
    </recommendedName>
</protein>
<organism evidence="1 2">
    <name type="scientific">Methylomonas koyamae</name>
    <dbReference type="NCBI Taxonomy" id="702114"/>
    <lineage>
        <taxon>Bacteria</taxon>
        <taxon>Pseudomonadati</taxon>
        <taxon>Pseudomonadota</taxon>
        <taxon>Gammaproteobacteria</taxon>
        <taxon>Methylococcales</taxon>
        <taxon>Methylococcaceae</taxon>
        <taxon>Methylomonas</taxon>
    </lineage>
</organism>
<accession>A0A177NAG2</accession>
<dbReference type="InterPro" id="IPR035069">
    <property type="entry name" value="TTHA1013/TTHA0281-like"/>
</dbReference>
<dbReference type="AlphaFoldDB" id="A0A177NAG2"/>
<evidence type="ECO:0000313" key="1">
    <source>
        <dbReference type="EMBL" id="OAI14209.1"/>
    </source>
</evidence>